<gene>
    <name evidence="2" type="ordered locus">Selsp_0347</name>
    <name evidence="3" type="ORF">SELSPUOL_02355</name>
</gene>
<accession>C9LXZ6</accession>
<dbReference type="RefSeq" id="WP_006193719.1">
    <property type="nucleotide sequence ID" value="NC_015437.1"/>
</dbReference>
<dbReference type="Proteomes" id="UP000011124">
    <property type="component" value="Chromosome"/>
</dbReference>
<keyword evidence="5" id="KW-1185">Reference proteome</keyword>
<reference evidence="3 4" key="1">
    <citation type="submission" date="2009-09" db="EMBL/GenBank/DDBJ databases">
        <authorList>
            <person name="Weinstock G."/>
            <person name="Sodergren E."/>
            <person name="Clifton S."/>
            <person name="Fulton L."/>
            <person name="Fulton B."/>
            <person name="Courtney L."/>
            <person name="Fronick C."/>
            <person name="Harrison M."/>
            <person name="Strong C."/>
            <person name="Farmer C."/>
            <person name="Delahaunty K."/>
            <person name="Markovic C."/>
            <person name="Hall O."/>
            <person name="Minx P."/>
            <person name="Tomlinson C."/>
            <person name="Mitreva M."/>
            <person name="Nelson J."/>
            <person name="Hou S."/>
            <person name="Wollam A."/>
            <person name="Pepin K.H."/>
            <person name="Johnson M."/>
            <person name="Bhonagiri V."/>
            <person name="Nash W.E."/>
            <person name="Warren W."/>
            <person name="Chinwalla A."/>
            <person name="Mardis E.R."/>
            <person name="Wilson R.K."/>
        </authorList>
    </citation>
    <scope>NUCLEOTIDE SEQUENCE [LARGE SCALE GENOMIC DNA]</scope>
    <source>
        <strain evidence="3">ATCC 35185</strain>
        <strain evidence="4">ATCC 35185 / DSM 20758 / VPI D19B-28</strain>
    </source>
</reference>
<evidence type="ECO:0000313" key="2">
    <source>
        <dbReference type="EMBL" id="AEB99320.1"/>
    </source>
</evidence>
<dbReference type="eggNOG" id="COG1216">
    <property type="taxonomic scope" value="Bacteria"/>
</dbReference>
<dbReference type="EMBL" id="ACKP02000050">
    <property type="protein sequence ID" value="EEX76190.1"/>
    <property type="molecule type" value="Genomic_DNA"/>
</dbReference>
<dbReference type="OrthoDB" id="176403at2"/>
<organism evidence="3 4">
    <name type="scientific">Selenomonas sputigena (strain ATCC 35185 / DSM 20758 / CCUG 44933 / VPI D19B-28)</name>
    <dbReference type="NCBI Taxonomy" id="546271"/>
    <lineage>
        <taxon>Bacteria</taxon>
        <taxon>Bacillati</taxon>
        <taxon>Bacillota</taxon>
        <taxon>Negativicutes</taxon>
        <taxon>Selenomonadales</taxon>
        <taxon>Selenomonadaceae</taxon>
        <taxon>Selenomonas</taxon>
    </lineage>
</organism>
<evidence type="ECO:0000313" key="4">
    <source>
        <dbReference type="Proteomes" id="UP000003505"/>
    </source>
</evidence>
<proteinExistence type="predicted"/>
<dbReference type="Gene3D" id="3.90.550.10">
    <property type="entry name" value="Spore Coat Polysaccharide Biosynthesis Protein SpsA, Chain A"/>
    <property type="match status" value="1"/>
</dbReference>
<sequence>MNEDAKKIAFISCVNDEEMYAECVRYLRHLDLPQGVSAELVPVHGAPSMAAGYEAARRASSAQYKVYLHQDILLTEKRIIFRLWEIFREKPEVGLIGLTGCRHMSPDGVWWNAKECYGSVWQIRDPEAMDLLEQRPVPDAGIEAEALDGIFLATQTDVPWRDDLFTGWHFYDISASMEYRRRGMRLMIPHFEKPPCIHETGRKRLDDSWETARQVFLAEYGKELQHG</sequence>
<dbReference type="AlphaFoldDB" id="C9LXZ6"/>
<feature type="domain" description="Streptomycin biosynthesis protein StrF" evidence="1">
    <location>
        <begin position="9"/>
        <end position="220"/>
    </location>
</feature>
<evidence type="ECO:0000313" key="3">
    <source>
        <dbReference type="EMBL" id="EEX76190.1"/>
    </source>
</evidence>
<name>C9LXZ6_SELS3</name>
<dbReference type="GO" id="GO:0016740">
    <property type="term" value="F:transferase activity"/>
    <property type="evidence" value="ECO:0007669"/>
    <property type="project" value="UniProtKB-KW"/>
</dbReference>
<evidence type="ECO:0000259" key="1">
    <source>
        <dbReference type="Pfam" id="PF13712"/>
    </source>
</evidence>
<dbReference type="Proteomes" id="UP000003505">
    <property type="component" value="Unassembled WGS sequence"/>
</dbReference>
<protein>
    <submittedName>
        <fullName evidence="2">Glycosyl transferase family protein</fullName>
    </submittedName>
    <submittedName>
        <fullName evidence="3">Glycosyltransferase, group 2 family</fullName>
    </submittedName>
</protein>
<dbReference type="InterPro" id="IPR059123">
    <property type="entry name" value="StrF_dom"/>
</dbReference>
<dbReference type="EMBL" id="CP002637">
    <property type="protein sequence ID" value="AEB99320.1"/>
    <property type="molecule type" value="Genomic_DNA"/>
</dbReference>
<dbReference type="KEGG" id="ssg:Selsp_0347"/>
<keyword evidence="3" id="KW-0808">Transferase</keyword>
<dbReference type="HOGENOM" id="CLU_086648_0_0_9"/>
<dbReference type="STRING" id="546271.Selsp_0347"/>
<dbReference type="SUPFAM" id="SSF53448">
    <property type="entry name" value="Nucleotide-diphospho-sugar transferases"/>
    <property type="match status" value="1"/>
</dbReference>
<evidence type="ECO:0000313" key="5">
    <source>
        <dbReference type="Proteomes" id="UP000011124"/>
    </source>
</evidence>
<dbReference type="InterPro" id="IPR029044">
    <property type="entry name" value="Nucleotide-diphossugar_trans"/>
</dbReference>
<reference evidence="2 5" key="2">
    <citation type="submission" date="2011-04" db="EMBL/GenBank/DDBJ databases">
        <title>The complete genome of Selenomonas sputigena DSM 20758.</title>
        <authorList>
            <consortium name="US DOE Joint Genome Institute (JGI-PGF)"/>
            <person name="Lucas S."/>
            <person name="Copeland A."/>
            <person name="Lapidus A."/>
            <person name="Bruce D."/>
            <person name="Goodwin L."/>
            <person name="Pitluck S."/>
            <person name="Peters L."/>
            <person name="Kyrpides N."/>
            <person name="Mavromatis K."/>
            <person name="Ivanova N."/>
            <person name="Ovchinnikova G."/>
            <person name="Teshima H."/>
            <person name="Detter J.C."/>
            <person name="Tapia R."/>
            <person name="Han C."/>
            <person name="Land M."/>
            <person name="Hauser L."/>
            <person name="Markowitz V."/>
            <person name="Cheng J.-F."/>
            <person name="Hugenholtz P."/>
            <person name="Woyke T."/>
            <person name="Wu D."/>
            <person name="Gronow S."/>
            <person name="Wellnitz S."/>
            <person name="Schneider S."/>
            <person name="Klenk H.-P."/>
            <person name="Eisen J.A."/>
        </authorList>
    </citation>
    <scope>NUCLEOTIDE SEQUENCE [LARGE SCALE GENOMIC DNA]</scope>
    <source>
        <strain evidence="2">ATCC 35185</strain>
        <strain evidence="5">ATCC 35185 / DSM 20758 / VPI D19B-28</strain>
    </source>
</reference>
<dbReference type="Pfam" id="PF13712">
    <property type="entry name" value="Glyco_tranf_2_5"/>
    <property type="match status" value="1"/>
</dbReference>